<evidence type="ECO:0000256" key="4">
    <source>
        <dbReference type="ARBA" id="ARBA00022723"/>
    </source>
</evidence>
<keyword evidence="4 7" id="KW-0479">Metal-binding</keyword>
<sequence length="499" mass="55872">MTTASAFSSSGEDVIQRTIDINLDDIADIIIPETPEDFLLFEEIYDVRWTADEIIAGKYNQIALQFPDELLCVSVPIFQCLKKRLPLETGLYVLADTSYGRPSRLPVLFVFPKAQIDVKSTVNSLLDTLLQQDVPSHVILIPNVSYAHVSDTLYNELQSSHRLPPNVTVIYNLIPRRASPVRQNDTLSVPNGSTTQSQLPSHRQYTLPDNVPLSSCIILYVGKESLGLTNLLMTHPNNTIISYNPSCRTESSNSAKIESVRSNKLLMRRYAIVQKARDADIFGILVGTLGVASYLPLISHLCDLIRRRKKKFYTLTVGKLNPAKLANFADIECFVMVACPENSVVESKEFYRPIITPFELYLALNGEPIWPGNYILDFEQVMRLQKEVATHSEQNTVDDPDRPMFSLATGKYRYVKKYETDHFKESESTAGQVGFSSSSSSDLILRNTDTALTNLASNVGADFLRQKTFKGLETRLGQDAPSVLKQGRSGIAKDYNEQL</sequence>
<dbReference type="NCBIfam" id="TIGR00272">
    <property type="entry name" value="DPH2"/>
    <property type="match status" value="1"/>
</dbReference>
<keyword evidence="5 7" id="KW-0408">Iron</keyword>
<keyword evidence="6 7" id="KW-0411">Iron-sulfur</keyword>
<dbReference type="Gene3D" id="3.40.50.11860">
    <property type="entry name" value="Diphthamide synthesis DPH1/DPH2 domain 3"/>
    <property type="match status" value="1"/>
</dbReference>
<dbReference type="NCBIfam" id="TIGR00322">
    <property type="entry name" value="diphth2_R"/>
    <property type="match status" value="1"/>
</dbReference>
<dbReference type="GO" id="GO:0051536">
    <property type="term" value="F:iron-sulfur cluster binding"/>
    <property type="evidence" value="ECO:0007669"/>
    <property type="project" value="UniProtKB-KW"/>
</dbReference>
<comment type="function">
    <text evidence="7">Required for the first step of diphthamide biosynthesis, a post-translational modification of histidine which occurs in elongation factor 2. DPH1 and DPH2 transfer a 3-amino-3-carboxypropyl (ACP) group from S-adenosyl-L-methionine (SAM) to a histidine residue, the reaction is assisted by a reduction system comprising DPH3 and a NADH-dependent reductase. Facilitates the reduction of the catalytic iron-sulfur cluster found in the DPH1 subunit.</text>
</comment>
<dbReference type="Gene3D" id="3.40.50.11840">
    <property type="entry name" value="Diphthamide synthesis DPH1/DPH2 domain 1"/>
    <property type="match status" value="1"/>
</dbReference>
<accession>A0AAV5AL79</accession>
<dbReference type="Proteomes" id="UP001050691">
    <property type="component" value="Unassembled WGS sequence"/>
</dbReference>
<keyword evidence="10" id="KW-1185">Reference proteome</keyword>
<evidence type="ECO:0000256" key="8">
    <source>
        <dbReference type="SAM" id="MobiDB-lite"/>
    </source>
</evidence>
<dbReference type="GO" id="GO:0017183">
    <property type="term" value="P:protein histidyl modification to diphthamide"/>
    <property type="evidence" value="ECO:0007669"/>
    <property type="project" value="InterPro"/>
</dbReference>
<comment type="subcellular location">
    <subcellularLocation>
        <location evidence="7">Cytoplasm</location>
    </subcellularLocation>
</comment>
<organism evidence="9 10">
    <name type="scientific">Clathrus columnatus</name>
    <dbReference type="NCBI Taxonomy" id="1419009"/>
    <lineage>
        <taxon>Eukaryota</taxon>
        <taxon>Fungi</taxon>
        <taxon>Dikarya</taxon>
        <taxon>Basidiomycota</taxon>
        <taxon>Agaricomycotina</taxon>
        <taxon>Agaricomycetes</taxon>
        <taxon>Phallomycetidae</taxon>
        <taxon>Phallales</taxon>
        <taxon>Clathraceae</taxon>
        <taxon>Clathrus</taxon>
    </lineage>
</organism>
<dbReference type="FunFam" id="3.40.50.11860:FF:000001">
    <property type="entry name" value="2-(3-amino-3-carboxypropyl)histidine synthase subunit 2"/>
    <property type="match status" value="1"/>
</dbReference>
<dbReference type="GO" id="GO:0005737">
    <property type="term" value="C:cytoplasm"/>
    <property type="evidence" value="ECO:0007669"/>
    <property type="project" value="UniProtKB-SubCell"/>
</dbReference>
<evidence type="ECO:0000256" key="1">
    <source>
        <dbReference type="ARBA" id="ARBA00001966"/>
    </source>
</evidence>
<evidence type="ECO:0000313" key="10">
    <source>
        <dbReference type="Proteomes" id="UP001050691"/>
    </source>
</evidence>
<dbReference type="AlphaFoldDB" id="A0AAV5AL79"/>
<feature type="region of interest" description="Disordered" evidence="8">
    <location>
        <begin position="183"/>
        <end position="204"/>
    </location>
</feature>
<dbReference type="PANTHER" id="PTHR10762">
    <property type="entry name" value="DIPHTHAMIDE BIOSYNTHESIS PROTEIN"/>
    <property type="match status" value="1"/>
</dbReference>
<dbReference type="InterPro" id="IPR042263">
    <property type="entry name" value="DPH1/DPH2_1"/>
</dbReference>
<dbReference type="PANTHER" id="PTHR10762:SF2">
    <property type="entry name" value="2-(3-AMINO-3-CARBOXYPROPYL)HISTIDINE SYNTHASE SUBUNIT 2"/>
    <property type="match status" value="1"/>
</dbReference>
<evidence type="ECO:0000256" key="6">
    <source>
        <dbReference type="ARBA" id="ARBA00023014"/>
    </source>
</evidence>
<name>A0AAV5AL79_9AGAM</name>
<dbReference type="InterPro" id="IPR010014">
    <property type="entry name" value="DHP2"/>
</dbReference>
<keyword evidence="7" id="KW-0963">Cytoplasm</keyword>
<dbReference type="InterPro" id="IPR042265">
    <property type="entry name" value="DPH1/DPH2_3"/>
</dbReference>
<dbReference type="InterPro" id="IPR016435">
    <property type="entry name" value="DPH1/DPH2"/>
</dbReference>
<comment type="cofactor">
    <cofactor evidence="1">
        <name>[4Fe-4S] cluster</name>
        <dbReference type="ChEBI" id="CHEBI:49883"/>
    </cofactor>
</comment>
<evidence type="ECO:0000256" key="3">
    <source>
        <dbReference type="ARBA" id="ARBA00006179"/>
    </source>
</evidence>
<evidence type="ECO:0000256" key="5">
    <source>
        <dbReference type="ARBA" id="ARBA00023004"/>
    </source>
</evidence>
<comment type="pathway">
    <text evidence="2 7">Protein modification; peptidyl-diphthamide biosynthesis.</text>
</comment>
<evidence type="ECO:0000256" key="2">
    <source>
        <dbReference type="ARBA" id="ARBA00005156"/>
    </source>
</evidence>
<protein>
    <recommendedName>
        <fullName evidence="7">2-(3-amino-3-carboxypropyl)histidine synthase subunit 2</fullName>
    </recommendedName>
</protein>
<dbReference type="GO" id="GO:0046872">
    <property type="term" value="F:metal ion binding"/>
    <property type="evidence" value="ECO:0007669"/>
    <property type="project" value="UniProtKB-KW"/>
</dbReference>
<dbReference type="SFLD" id="SFLDS00032">
    <property type="entry name" value="Radical_SAM_3-amino-3-carboxyp"/>
    <property type="match status" value="1"/>
</dbReference>
<proteinExistence type="inferred from homology"/>
<dbReference type="EMBL" id="BPWL01000010">
    <property type="protein sequence ID" value="GJJ15180.1"/>
    <property type="molecule type" value="Genomic_DNA"/>
</dbReference>
<dbReference type="Pfam" id="PF01866">
    <property type="entry name" value="Diphthamide_syn"/>
    <property type="match status" value="1"/>
</dbReference>
<gene>
    <name evidence="9" type="ORF">Clacol_009456</name>
</gene>
<comment type="caution">
    <text evidence="9">The sequence shown here is derived from an EMBL/GenBank/DDBJ whole genome shotgun (WGS) entry which is preliminary data.</text>
</comment>
<dbReference type="GO" id="GO:0090560">
    <property type="term" value="F:2-(3-amino-3-carboxypropyl)histidine synthase activity"/>
    <property type="evidence" value="ECO:0007669"/>
    <property type="project" value="InterPro"/>
</dbReference>
<evidence type="ECO:0000256" key="7">
    <source>
        <dbReference type="RuleBase" id="RU364133"/>
    </source>
</evidence>
<evidence type="ECO:0000313" key="9">
    <source>
        <dbReference type="EMBL" id="GJJ15180.1"/>
    </source>
</evidence>
<comment type="similarity">
    <text evidence="3 7">Belongs to the DPH1/DPH2 family. DPH2 subfamily.</text>
</comment>
<reference evidence="9" key="1">
    <citation type="submission" date="2021-10" db="EMBL/GenBank/DDBJ databases">
        <title>De novo Genome Assembly of Clathrus columnatus (Basidiomycota, Fungi) Using Illumina and Nanopore Sequence Data.</title>
        <authorList>
            <person name="Ogiso-Tanaka E."/>
            <person name="Itagaki H."/>
            <person name="Hosoya T."/>
            <person name="Hosaka K."/>
        </authorList>
    </citation>
    <scope>NUCLEOTIDE SEQUENCE</scope>
    <source>
        <strain evidence="9">MO-923</strain>
    </source>
</reference>